<protein>
    <submittedName>
        <fullName evidence="1">Uncharacterized protein</fullName>
    </submittedName>
</protein>
<reference evidence="1" key="1">
    <citation type="submission" date="2024-07" db="EMBL/GenBank/DDBJ databases">
        <authorList>
            <person name="Bringhurst R.M."/>
            <person name="Homer T.E."/>
        </authorList>
    </citation>
    <scope>NUCLEOTIDE SEQUENCE</scope>
</reference>
<accession>A0AB39CCM0</accession>
<dbReference type="EMBL" id="PQ015378">
    <property type="protein sequence ID" value="XDJ14592.1"/>
    <property type="molecule type" value="Genomic_DNA"/>
</dbReference>
<proteinExistence type="predicted"/>
<sequence>MLAYDSCHSPECIEDLKVNVVETIREGLKGVNYQFIRTNTVAEIDSMSTVGFASIGMPDIVFGLPFTEDSLEFWKEAVDKLQKYMIIYGVPEVGDVIDPIQFANFDADETKAPITCVSQLGVGDREIRIVRLATDRWFAGDGWQHALHYNEQERKDAVFLQWILPDEENRYPTDVGYNGPYQHQFETLPFGQRWVENKPTPERAARNRYMH</sequence>
<evidence type="ECO:0000313" key="1">
    <source>
        <dbReference type="EMBL" id="XDJ14592.1"/>
    </source>
</evidence>
<name>A0AB39CCM0_9VIRU</name>
<organism evidence="1">
    <name type="scientific">Pseudomonas phage RVTF4</name>
    <dbReference type="NCBI Taxonomy" id="3236931"/>
    <lineage>
        <taxon>Viruses</taxon>
    </lineage>
</organism>